<evidence type="ECO:0000313" key="11">
    <source>
        <dbReference type="Proteomes" id="UP000053051"/>
    </source>
</evidence>
<organism evidence="10 11">
    <name type="scientific">Richelia intracellularis HH01</name>
    <dbReference type="NCBI Taxonomy" id="1165094"/>
    <lineage>
        <taxon>Bacteria</taxon>
        <taxon>Bacillati</taxon>
        <taxon>Cyanobacteriota</taxon>
        <taxon>Cyanophyceae</taxon>
        <taxon>Nostocales</taxon>
        <taxon>Nostocaceae</taxon>
        <taxon>Richelia</taxon>
    </lineage>
</organism>
<accession>M1WQC6</accession>
<dbReference type="Proteomes" id="UP000053051">
    <property type="component" value="Unassembled WGS sequence"/>
</dbReference>
<dbReference type="GO" id="GO:0019867">
    <property type="term" value="C:outer membrane"/>
    <property type="evidence" value="ECO:0007669"/>
    <property type="project" value="InterPro"/>
</dbReference>
<evidence type="ECO:0000256" key="2">
    <source>
        <dbReference type="ARBA" id="ARBA00022692"/>
    </source>
</evidence>
<feature type="domain" description="Bacterial surface antigen (D15)" evidence="7">
    <location>
        <begin position="462"/>
        <end position="798"/>
    </location>
</feature>
<evidence type="ECO:0000259" key="7">
    <source>
        <dbReference type="Pfam" id="PF01103"/>
    </source>
</evidence>
<dbReference type="InterPro" id="IPR010827">
    <property type="entry name" value="BamA/TamA_POTRA"/>
</dbReference>
<feature type="domain" description="Polypeptide-transport-associated ShlB-type" evidence="9">
    <location>
        <begin position="282"/>
        <end position="347"/>
    </location>
</feature>
<evidence type="ECO:0000259" key="8">
    <source>
        <dbReference type="Pfam" id="PF07244"/>
    </source>
</evidence>
<reference evidence="11" key="2">
    <citation type="submission" date="2016-01" db="EMBL/GenBank/DDBJ databases">
        <title>Diatom-associated endosymboitic cyanobacterium lacks core nitrogen metabolism enzymes.</title>
        <authorList>
            <person name="Hilton J.A."/>
            <person name="Foster R.A."/>
            <person name="Tripp H.J."/>
            <person name="Carter B.J."/>
            <person name="Zehr J.P."/>
            <person name="Villareal T.A."/>
        </authorList>
    </citation>
    <scope>NUCLEOTIDE SEQUENCE [LARGE SCALE GENOMIC DNA]</scope>
    <source>
        <strain evidence="11">HH01</strain>
    </source>
</reference>
<feature type="domain" description="POTRA" evidence="8">
    <location>
        <begin position="371"/>
        <end position="435"/>
    </location>
</feature>
<evidence type="ECO:0000256" key="5">
    <source>
        <dbReference type="ARBA" id="ARBA00023237"/>
    </source>
</evidence>
<feature type="region of interest" description="Disordered" evidence="6">
    <location>
        <begin position="164"/>
        <end position="186"/>
    </location>
</feature>
<keyword evidence="11" id="KW-1185">Reference proteome</keyword>
<feature type="compositionally biased region" description="Polar residues" evidence="6">
    <location>
        <begin position="164"/>
        <end position="185"/>
    </location>
</feature>
<sequence length="798" mass="88673">MWWCIDLNLKRNINKMRLSPVLATVVAIIPLGASLAENPQAPKNDIKIGRILSNNNSNRLFNKPLNRVIKITVSKLAFPINRLKVTSQNKISENISSKFFFQSKSGLVIPPKFKKIVQKKYDDLSDIPFQEKKFQNHTYARKTLNFQSISIVPNNQQTQINLANKQTTKPNIPNNSKTPQENTQEPETRVLVAEVLVKSTNGKLAQDLEKRVYSEIRTKPGITTTRSQLQEDINAIFATGFFSEVQAIPEDTPLGVQITFEVRTNPVLSTVKIETHTGTRVSSVLKPEVISEIFQSQYGKILNLQNFQEGLNELTRHYRANGYVLAQVVGLPKVSENGVVTIEIAEGVVESIIIRFRNKEGQETDDKGKTIKGRTQEYVIKRELELKSGQVFNRNIVQKDLQRLFRLGLFEDVSISLDPGDDTRKVNVVLKIVERRSGSIAAGAGISSASGLFGTLSYQEQNLNGRDQELGTELQAGQRELLFDVRFTDPWINGDPSRTSYTVNASRRSSISLVFDGPDDKDIKTINPNNMNDSGDRPRVVRLGGGVNFTRPLSGNPYKRSEWIASAKLQYQRVSIQDADGNLIEQGRVEGTANELLDLSKSGDGQDDLFLVRLGASRDLRNNSLQPTKGSFFRLSLDKSIPIGKGDISLTRFQGSYSQYIPIDFTNFIKGNVETLAFNLQGGAILGDLPTYEAFTLGGSNSVRGYEEGELSSGRSYLQASMEYRFPIFPVITGVLFADFGTDLGNTTKAAEMLNKNGTGFGYGVGVRVQSPLGPIRVDCSFNDTGNNRINFGIGERF</sequence>
<dbReference type="InterPro" id="IPR013686">
    <property type="entry name" value="Polypept-transport_assoc_ShlB"/>
</dbReference>
<gene>
    <name evidence="10" type="ORF">RINTHH_1490</name>
</gene>
<dbReference type="InterPro" id="IPR039910">
    <property type="entry name" value="D15-like"/>
</dbReference>
<protein>
    <submittedName>
        <fullName evidence="10">Outer membrane protein/protective antigen OMA87</fullName>
    </submittedName>
</protein>
<dbReference type="Pfam" id="PF01103">
    <property type="entry name" value="Omp85"/>
    <property type="match status" value="1"/>
</dbReference>
<dbReference type="Gene3D" id="2.40.160.50">
    <property type="entry name" value="membrane protein fhac: a member of the omp85/tpsb transporter family"/>
    <property type="match status" value="1"/>
</dbReference>
<dbReference type="PANTHER" id="PTHR12815:SF47">
    <property type="entry name" value="TRANSLOCATION AND ASSEMBLY MODULE SUBUNIT TAMA"/>
    <property type="match status" value="1"/>
</dbReference>
<dbReference type="InterPro" id="IPR000184">
    <property type="entry name" value="Bac_surfAg_D15"/>
</dbReference>
<evidence type="ECO:0000256" key="6">
    <source>
        <dbReference type="SAM" id="MobiDB-lite"/>
    </source>
</evidence>
<evidence type="ECO:0000256" key="3">
    <source>
        <dbReference type="ARBA" id="ARBA00022729"/>
    </source>
</evidence>
<dbReference type="EMBL" id="CAIY01000006">
    <property type="protein sequence ID" value="CCH66304.1"/>
    <property type="molecule type" value="Genomic_DNA"/>
</dbReference>
<keyword evidence="3" id="KW-0732">Signal</keyword>
<evidence type="ECO:0000259" key="9">
    <source>
        <dbReference type="Pfam" id="PF08479"/>
    </source>
</evidence>
<evidence type="ECO:0000256" key="1">
    <source>
        <dbReference type="ARBA" id="ARBA00004370"/>
    </source>
</evidence>
<dbReference type="STRING" id="1165094.RINTHH_1490"/>
<dbReference type="AlphaFoldDB" id="M1WQC6"/>
<dbReference type="PANTHER" id="PTHR12815">
    <property type="entry name" value="SORTING AND ASSEMBLY MACHINERY SAMM50 PROTEIN FAMILY MEMBER"/>
    <property type="match status" value="1"/>
</dbReference>
<keyword evidence="5" id="KW-0998">Cell outer membrane</keyword>
<name>M1WQC6_9NOST</name>
<reference evidence="10 11" key="1">
    <citation type="submission" date="2012-05" db="EMBL/GenBank/DDBJ databases">
        <authorList>
            <person name="Hilton J."/>
        </authorList>
    </citation>
    <scope>NUCLEOTIDE SEQUENCE [LARGE SCALE GENOMIC DNA]</scope>
    <source>
        <strain evidence="10 11">HH01</strain>
    </source>
</reference>
<evidence type="ECO:0000313" key="10">
    <source>
        <dbReference type="EMBL" id="CCH66304.1"/>
    </source>
</evidence>
<evidence type="ECO:0000256" key="4">
    <source>
        <dbReference type="ARBA" id="ARBA00023136"/>
    </source>
</evidence>
<dbReference type="Pfam" id="PF08479">
    <property type="entry name" value="POTRA_2"/>
    <property type="match status" value="1"/>
</dbReference>
<dbReference type="Gene3D" id="3.10.20.310">
    <property type="entry name" value="membrane protein fhac"/>
    <property type="match status" value="3"/>
</dbReference>
<comment type="caution">
    <text evidence="10">The sequence shown here is derived from an EMBL/GenBank/DDBJ whole genome shotgun (WGS) entry which is preliminary data.</text>
</comment>
<comment type="subcellular location">
    <subcellularLocation>
        <location evidence="1">Membrane</location>
    </subcellularLocation>
</comment>
<keyword evidence="2" id="KW-0812">Transmembrane</keyword>
<proteinExistence type="predicted"/>
<dbReference type="Pfam" id="PF07244">
    <property type="entry name" value="POTRA"/>
    <property type="match status" value="2"/>
</dbReference>
<feature type="domain" description="POTRA" evidence="8">
    <location>
        <begin position="210"/>
        <end position="263"/>
    </location>
</feature>
<keyword evidence="4" id="KW-0472">Membrane</keyword>